<dbReference type="Proteomes" id="UP001500979">
    <property type="component" value="Unassembled WGS sequence"/>
</dbReference>
<name>A0ABN3VPH3_9PSEU</name>
<evidence type="ECO:0000313" key="2">
    <source>
        <dbReference type="EMBL" id="GAA2820839.1"/>
    </source>
</evidence>
<evidence type="ECO:0000256" key="1">
    <source>
        <dbReference type="SAM" id="MobiDB-lite"/>
    </source>
</evidence>
<accession>A0ABN3VPH3</accession>
<feature type="compositionally biased region" description="Polar residues" evidence="1">
    <location>
        <begin position="1"/>
        <end position="11"/>
    </location>
</feature>
<protein>
    <recommendedName>
        <fullName evidence="4">PEGA domain-containing protein</fullName>
    </recommendedName>
</protein>
<keyword evidence="3" id="KW-1185">Reference proteome</keyword>
<evidence type="ECO:0000313" key="3">
    <source>
        <dbReference type="Proteomes" id="UP001500979"/>
    </source>
</evidence>
<evidence type="ECO:0008006" key="4">
    <source>
        <dbReference type="Google" id="ProtNLM"/>
    </source>
</evidence>
<comment type="caution">
    <text evidence="2">The sequence shown here is derived from an EMBL/GenBank/DDBJ whole genome shotgun (WGS) entry which is preliminary data.</text>
</comment>
<organism evidence="2 3">
    <name type="scientific">Saccharopolyspora taberi</name>
    <dbReference type="NCBI Taxonomy" id="60895"/>
    <lineage>
        <taxon>Bacteria</taxon>
        <taxon>Bacillati</taxon>
        <taxon>Actinomycetota</taxon>
        <taxon>Actinomycetes</taxon>
        <taxon>Pseudonocardiales</taxon>
        <taxon>Pseudonocardiaceae</taxon>
        <taxon>Saccharopolyspora</taxon>
    </lineage>
</organism>
<reference evidence="2 3" key="1">
    <citation type="journal article" date="2019" name="Int. J. Syst. Evol. Microbiol.">
        <title>The Global Catalogue of Microorganisms (GCM) 10K type strain sequencing project: providing services to taxonomists for standard genome sequencing and annotation.</title>
        <authorList>
            <consortium name="The Broad Institute Genomics Platform"/>
            <consortium name="The Broad Institute Genome Sequencing Center for Infectious Disease"/>
            <person name="Wu L."/>
            <person name="Ma J."/>
        </authorList>
    </citation>
    <scope>NUCLEOTIDE SEQUENCE [LARGE SCALE GENOMIC DNA]</scope>
    <source>
        <strain evidence="2 3">JCM 9383</strain>
    </source>
</reference>
<gene>
    <name evidence="2" type="ORF">GCM10010470_65140</name>
</gene>
<dbReference type="EMBL" id="BAAAUX010000043">
    <property type="protein sequence ID" value="GAA2820839.1"/>
    <property type="molecule type" value="Genomic_DNA"/>
</dbReference>
<proteinExistence type="predicted"/>
<feature type="region of interest" description="Disordered" evidence="1">
    <location>
        <begin position="1"/>
        <end position="23"/>
    </location>
</feature>
<sequence>MDTTTEATQYARSRRAKRPDPAEVWGPLAGLADAAAGAAANSGAVAITRGFDRKSRQRAKALRELLAERGVAAVEVTAASGSERLLAGSEVAAVVNLVGAGSWQPYRLGAKLRAAVFNPGGGDEPVGRDVIGMAGESGRRDVALSHVAVRPEDPANGSITVISNGEPLSVPGGRITVTPAGPRLEVNLSGPDYAAQTFSSAEIRVETFDGPHRLVRDELPIAEFEGAVTFTAEPEGLRIQSV</sequence>
<dbReference type="RefSeq" id="WP_344686228.1">
    <property type="nucleotide sequence ID" value="NZ_BAAAUX010000043.1"/>
</dbReference>